<evidence type="ECO:0000256" key="1">
    <source>
        <dbReference type="SAM" id="Phobius"/>
    </source>
</evidence>
<keyword evidence="2" id="KW-0496">Mitochondrion</keyword>
<organism evidence="2">
    <name type="scientific">Brachidontes mutabilis</name>
    <dbReference type="NCBI Taxonomy" id="221498"/>
    <lineage>
        <taxon>Eukaryota</taxon>
        <taxon>Metazoa</taxon>
        <taxon>Spiralia</taxon>
        <taxon>Lophotrochozoa</taxon>
        <taxon>Mollusca</taxon>
        <taxon>Bivalvia</taxon>
        <taxon>Autobranchia</taxon>
        <taxon>Pteriomorphia</taxon>
        <taxon>Mytilida</taxon>
        <taxon>Mytiloidea</taxon>
        <taxon>Mytilidae</taxon>
        <taxon>Brachidontinae</taxon>
        <taxon>Brachidontes</taxon>
    </lineage>
</organism>
<gene>
    <name evidence="2" type="primary">nad6</name>
</gene>
<accession>A0A516EZB8</accession>
<protein>
    <submittedName>
        <fullName evidence="2">NADH dehydrogenase subunit 6</fullName>
    </submittedName>
</protein>
<keyword evidence="1" id="KW-0472">Membrane</keyword>
<dbReference type="AlphaFoldDB" id="A0A516EZB8"/>
<evidence type="ECO:0000313" key="2">
    <source>
        <dbReference type="EMBL" id="QDO71850.1"/>
    </source>
</evidence>
<feature type="transmembrane region" description="Helical" evidence="1">
    <location>
        <begin position="48"/>
        <end position="69"/>
    </location>
</feature>
<geneLocation type="mitochondrion" evidence="2"/>
<proteinExistence type="predicted"/>
<name>A0A516EZB8_9BIVA</name>
<sequence>MVLLFSFVVIVLMISLLLFVNEPYPLGMALILSCVGVCYGLSYFMSSLLGFLVFMSYVGGVMVLFLYVVSIHPNQMFGGKGYSGSFMFTLSLILSCLFGWYASTFVVQVSLKSFHFINMSVYSELYLLMGAILLINLCIVCCICMKKFLPLRSYG</sequence>
<feature type="transmembrane region" description="Helical" evidence="1">
    <location>
        <begin position="125"/>
        <end position="145"/>
    </location>
</feature>
<dbReference type="EMBL" id="MK721541">
    <property type="protein sequence ID" value="QDO71850.1"/>
    <property type="molecule type" value="Genomic_DNA"/>
</dbReference>
<keyword evidence="1" id="KW-1133">Transmembrane helix</keyword>
<feature type="transmembrane region" description="Helical" evidence="1">
    <location>
        <begin position="81"/>
        <end position="102"/>
    </location>
</feature>
<reference evidence="2" key="1">
    <citation type="journal article" date="2019" name="Mol. Phylogenet. Evol.">
        <title>A mitochondrial genome phylogeny of Mytilidae (Bivalvia: Mytilida).</title>
        <authorList>
            <person name="Lee Y."/>
            <person name="Kwak H."/>
            <person name="Shin J."/>
            <person name="Kim S.C."/>
            <person name="Kim T."/>
            <person name="Park J.K."/>
        </authorList>
    </citation>
    <scope>NUCLEOTIDE SEQUENCE</scope>
</reference>
<keyword evidence="1" id="KW-0812">Transmembrane</keyword>